<sequence>MTILMILTLKQCSYFLHNYIFNRPYQANLYNTMSPCPITSSYPQYLSPWPTLPIMFFPRQIDTCNPISGLIYNQQRPAYFTQAQNMQSGAIFTPLSINQTTQVTLRRNSGNQSKPIITKFGKKFSLLLCTLIMKKRHNFNIKFSSLTPEEIITAVAPKLDHNVILFGGFIIYFNFFLKGFYNVHKHPPLEARDILSKNHKSHFVSIYELINAAEKWSKLDTMFDTKNEGLKKLIEISSEHNGHGRFDSYDNMKGVLEEDFIRQLNSLFK</sequence>
<proteinExistence type="predicted"/>
<dbReference type="EMBL" id="RCSS01000275">
    <property type="protein sequence ID" value="RVD92218.1"/>
    <property type="molecule type" value="Genomic_DNA"/>
</dbReference>
<gene>
    <name evidence="1" type="ORF">TUBRATIS_12850</name>
</gene>
<evidence type="ECO:0000313" key="1">
    <source>
        <dbReference type="EMBL" id="RVD92218.1"/>
    </source>
</evidence>
<organism evidence="1 2">
    <name type="scientific">Tubulinosema ratisbonensis</name>
    <dbReference type="NCBI Taxonomy" id="291195"/>
    <lineage>
        <taxon>Eukaryota</taxon>
        <taxon>Fungi</taxon>
        <taxon>Fungi incertae sedis</taxon>
        <taxon>Microsporidia</taxon>
        <taxon>Tubulinosematoidea</taxon>
        <taxon>Tubulinosematidae</taxon>
        <taxon>Tubulinosema</taxon>
    </lineage>
</organism>
<comment type="caution">
    <text evidence="1">The sequence shown here is derived from an EMBL/GenBank/DDBJ whole genome shotgun (WGS) entry which is preliminary data.</text>
</comment>
<protein>
    <submittedName>
        <fullName evidence="1">Uncharacterized protein</fullName>
    </submittedName>
</protein>
<accession>A0A437AM88</accession>
<dbReference type="VEuPathDB" id="MicrosporidiaDB:TUBRATIS_12850"/>
<keyword evidence="2" id="KW-1185">Reference proteome</keyword>
<evidence type="ECO:0000313" key="2">
    <source>
        <dbReference type="Proteomes" id="UP000282876"/>
    </source>
</evidence>
<reference evidence="1 2" key="1">
    <citation type="submission" date="2018-10" db="EMBL/GenBank/DDBJ databases">
        <title>Draft genome sequence of the microsporidian Tubulinosema ratisbonensis.</title>
        <authorList>
            <person name="Polonais V."/>
            <person name="Peyretaillade E."/>
            <person name="Niehus S."/>
            <person name="Wawrzyniak I."/>
            <person name="Franchet A."/>
            <person name="Gaspin C."/>
            <person name="Reichstadt M."/>
            <person name="Belser C."/>
            <person name="Labadie K."/>
            <person name="Delbac F."/>
            <person name="Ferrandon D."/>
        </authorList>
    </citation>
    <scope>NUCLEOTIDE SEQUENCE [LARGE SCALE GENOMIC DNA]</scope>
    <source>
        <strain evidence="1 2">Franzen</strain>
    </source>
</reference>
<dbReference type="Proteomes" id="UP000282876">
    <property type="component" value="Unassembled WGS sequence"/>
</dbReference>
<name>A0A437AM88_9MICR</name>
<dbReference type="AlphaFoldDB" id="A0A437AM88"/>